<dbReference type="AlphaFoldDB" id="X1J7S7"/>
<comment type="caution">
    <text evidence="1">The sequence shown here is derived from an EMBL/GenBank/DDBJ whole genome shotgun (WGS) entry which is preliminary data.</text>
</comment>
<evidence type="ECO:0000313" key="1">
    <source>
        <dbReference type="EMBL" id="GAH77545.1"/>
    </source>
</evidence>
<protein>
    <submittedName>
        <fullName evidence="1">Uncharacterized protein</fullName>
    </submittedName>
</protein>
<sequence length="74" mass="8576">SDERDHISCNYKKLQINNANQKKEELIKILSKIKGKNEVSSQPLDDKKISDDHMGMLKTELLLEIKKRIKSIIV</sequence>
<dbReference type="EMBL" id="BARU01040399">
    <property type="protein sequence ID" value="GAH77545.1"/>
    <property type="molecule type" value="Genomic_DNA"/>
</dbReference>
<proteinExistence type="predicted"/>
<gene>
    <name evidence="1" type="ORF">S03H2_62459</name>
</gene>
<name>X1J7S7_9ZZZZ</name>
<feature type="non-terminal residue" evidence="1">
    <location>
        <position position="1"/>
    </location>
</feature>
<accession>X1J7S7</accession>
<organism evidence="1">
    <name type="scientific">marine sediment metagenome</name>
    <dbReference type="NCBI Taxonomy" id="412755"/>
    <lineage>
        <taxon>unclassified sequences</taxon>
        <taxon>metagenomes</taxon>
        <taxon>ecological metagenomes</taxon>
    </lineage>
</organism>
<reference evidence="1" key="1">
    <citation type="journal article" date="2014" name="Front. Microbiol.">
        <title>High frequency of phylogenetically diverse reductive dehalogenase-homologous genes in deep subseafloor sedimentary metagenomes.</title>
        <authorList>
            <person name="Kawai M."/>
            <person name="Futagami T."/>
            <person name="Toyoda A."/>
            <person name="Takaki Y."/>
            <person name="Nishi S."/>
            <person name="Hori S."/>
            <person name="Arai W."/>
            <person name="Tsubouchi T."/>
            <person name="Morono Y."/>
            <person name="Uchiyama I."/>
            <person name="Ito T."/>
            <person name="Fujiyama A."/>
            <person name="Inagaki F."/>
            <person name="Takami H."/>
        </authorList>
    </citation>
    <scope>NUCLEOTIDE SEQUENCE</scope>
    <source>
        <strain evidence="1">Expedition CK06-06</strain>
    </source>
</reference>